<name>A0A8H6FRZ3_9LECA</name>
<feature type="compositionally biased region" description="Polar residues" evidence="2">
    <location>
        <begin position="123"/>
        <end position="143"/>
    </location>
</feature>
<dbReference type="InterPro" id="IPR040357">
    <property type="entry name" value="Vma22/CCDC115"/>
</dbReference>
<gene>
    <name evidence="3" type="ORF">HO173_008223</name>
</gene>
<dbReference type="Proteomes" id="UP000578531">
    <property type="component" value="Unassembled WGS sequence"/>
</dbReference>
<reference evidence="3 4" key="1">
    <citation type="journal article" date="2020" name="Genomics">
        <title>Complete, high-quality genomes from long-read metagenomic sequencing of two wolf lichen thalli reveals enigmatic genome architecture.</title>
        <authorList>
            <person name="McKenzie S.K."/>
            <person name="Walston R.F."/>
            <person name="Allen J.L."/>
        </authorList>
    </citation>
    <scope>NUCLEOTIDE SEQUENCE [LARGE SCALE GENOMIC DNA]</scope>
    <source>
        <strain evidence="3">WasteWater2</strain>
    </source>
</reference>
<comment type="caution">
    <text evidence="3">The sequence shown here is derived from an EMBL/GenBank/DDBJ whole genome shotgun (WGS) entry which is preliminary data.</text>
</comment>
<evidence type="ECO:0000256" key="2">
    <source>
        <dbReference type="SAM" id="MobiDB-lite"/>
    </source>
</evidence>
<dbReference type="PANTHER" id="PTHR31996">
    <property type="entry name" value="COILED-COIL DOMAIN-CONTAINING PROTEIN 115"/>
    <property type="match status" value="1"/>
</dbReference>
<dbReference type="GeneID" id="59289879"/>
<sequence>MAETLHPSTVVHASKQVERKETLVRSLDDLLERYLHLLNQYQTLQQSLAQHFSRGYLSLAQANFSNPNRVRYGQDHYDDRMQASARVFTSQSTPSFSTQEPKAQESVLGSDDDDDDEVDTSKESTVMDNTQLPSEDAESASNMTRDPLNWFGILVPPALRTSQSNFKDAVADLIPALASISKEISEVEIEIRRARKRIRKAV</sequence>
<dbReference type="Gene3D" id="1.10.287.3240">
    <property type="match status" value="1"/>
</dbReference>
<dbReference type="PANTHER" id="PTHR31996:SF2">
    <property type="entry name" value="COILED-COIL DOMAIN-CONTAINING PROTEIN 115"/>
    <property type="match status" value="1"/>
</dbReference>
<dbReference type="AlphaFoldDB" id="A0A8H6FRZ3"/>
<dbReference type="GO" id="GO:0070072">
    <property type="term" value="P:vacuolar proton-transporting V-type ATPase complex assembly"/>
    <property type="evidence" value="ECO:0007669"/>
    <property type="project" value="InterPro"/>
</dbReference>
<evidence type="ECO:0000256" key="1">
    <source>
        <dbReference type="ARBA" id="ARBA00093634"/>
    </source>
</evidence>
<organism evidence="3 4">
    <name type="scientific">Letharia columbiana</name>
    <dbReference type="NCBI Taxonomy" id="112416"/>
    <lineage>
        <taxon>Eukaryota</taxon>
        <taxon>Fungi</taxon>
        <taxon>Dikarya</taxon>
        <taxon>Ascomycota</taxon>
        <taxon>Pezizomycotina</taxon>
        <taxon>Lecanoromycetes</taxon>
        <taxon>OSLEUM clade</taxon>
        <taxon>Lecanoromycetidae</taxon>
        <taxon>Lecanorales</taxon>
        <taxon>Lecanorineae</taxon>
        <taxon>Parmeliaceae</taxon>
        <taxon>Letharia</taxon>
    </lineage>
</organism>
<dbReference type="RefSeq" id="XP_037163083.1">
    <property type="nucleotide sequence ID" value="XM_037310123.1"/>
</dbReference>
<proteinExistence type="predicted"/>
<dbReference type="GO" id="GO:1990871">
    <property type="term" value="C:Vma12-Vma22 assembly complex"/>
    <property type="evidence" value="ECO:0007669"/>
    <property type="project" value="TreeGrafter"/>
</dbReference>
<dbReference type="OrthoDB" id="408631at2759"/>
<protein>
    <recommendedName>
        <fullName evidence="1">Vacuolar ATPase assembly protein VMA22</fullName>
    </recommendedName>
</protein>
<dbReference type="Pfam" id="PF21730">
    <property type="entry name" value="Vma22_CCDC115"/>
    <property type="match status" value="1"/>
</dbReference>
<dbReference type="EMBL" id="JACCJC010000035">
    <property type="protein sequence ID" value="KAF6233666.1"/>
    <property type="molecule type" value="Genomic_DNA"/>
</dbReference>
<keyword evidence="4" id="KW-1185">Reference proteome</keyword>
<feature type="compositionally biased region" description="Low complexity" evidence="2">
    <location>
        <begin position="88"/>
        <end position="99"/>
    </location>
</feature>
<dbReference type="GO" id="GO:0051082">
    <property type="term" value="F:unfolded protein binding"/>
    <property type="evidence" value="ECO:0007669"/>
    <property type="project" value="TreeGrafter"/>
</dbReference>
<feature type="region of interest" description="Disordered" evidence="2">
    <location>
        <begin position="87"/>
        <end position="143"/>
    </location>
</feature>
<accession>A0A8H6FRZ3</accession>
<evidence type="ECO:0000313" key="3">
    <source>
        <dbReference type="EMBL" id="KAF6233666.1"/>
    </source>
</evidence>
<evidence type="ECO:0000313" key="4">
    <source>
        <dbReference type="Proteomes" id="UP000578531"/>
    </source>
</evidence>